<evidence type="ECO:0000313" key="3">
    <source>
        <dbReference type="Proteomes" id="UP001359485"/>
    </source>
</evidence>
<dbReference type="Proteomes" id="UP001359485">
    <property type="component" value="Unassembled WGS sequence"/>
</dbReference>
<organism evidence="2 3">
    <name type="scientific">Polyplax serrata</name>
    <name type="common">Common mouse louse</name>
    <dbReference type="NCBI Taxonomy" id="468196"/>
    <lineage>
        <taxon>Eukaryota</taxon>
        <taxon>Metazoa</taxon>
        <taxon>Ecdysozoa</taxon>
        <taxon>Arthropoda</taxon>
        <taxon>Hexapoda</taxon>
        <taxon>Insecta</taxon>
        <taxon>Pterygota</taxon>
        <taxon>Neoptera</taxon>
        <taxon>Paraneoptera</taxon>
        <taxon>Psocodea</taxon>
        <taxon>Troctomorpha</taxon>
        <taxon>Phthiraptera</taxon>
        <taxon>Anoplura</taxon>
        <taxon>Polyplacidae</taxon>
        <taxon>Polyplax</taxon>
    </lineage>
</organism>
<name>A0ABR1AUX9_POLSC</name>
<keyword evidence="3" id="KW-1185">Reference proteome</keyword>
<feature type="region of interest" description="Disordered" evidence="1">
    <location>
        <begin position="44"/>
        <end position="103"/>
    </location>
</feature>
<accession>A0ABR1AUX9</accession>
<protein>
    <submittedName>
        <fullName evidence="2">Uncharacterized protein</fullName>
    </submittedName>
</protein>
<evidence type="ECO:0000256" key="1">
    <source>
        <dbReference type="SAM" id="MobiDB-lite"/>
    </source>
</evidence>
<comment type="caution">
    <text evidence="2">The sequence shown here is derived from an EMBL/GenBank/DDBJ whole genome shotgun (WGS) entry which is preliminary data.</text>
</comment>
<proteinExistence type="predicted"/>
<evidence type="ECO:0000313" key="2">
    <source>
        <dbReference type="EMBL" id="KAK6627152.1"/>
    </source>
</evidence>
<dbReference type="EMBL" id="JAWJWF010000045">
    <property type="protein sequence ID" value="KAK6627152.1"/>
    <property type="molecule type" value="Genomic_DNA"/>
</dbReference>
<gene>
    <name evidence="2" type="ORF">RUM44_009629</name>
</gene>
<feature type="compositionally biased region" description="Basic and acidic residues" evidence="1">
    <location>
        <begin position="59"/>
        <end position="90"/>
    </location>
</feature>
<reference evidence="2 3" key="1">
    <citation type="submission" date="2023-09" db="EMBL/GenBank/DDBJ databases">
        <title>Genomes of two closely related lineages of the louse Polyplax serrata with different host specificities.</title>
        <authorList>
            <person name="Martinu J."/>
            <person name="Tarabai H."/>
            <person name="Stefka J."/>
            <person name="Hypsa V."/>
        </authorList>
    </citation>
    <scope>NUCLEOTIDE SEQUENCE [LARGE SCALE GENOMIC DNA]</scope>
    <source>
        <strain evidence="2">98ZLc_SE</strain>
    </source>
</reference>
<sequence>MGLGGQYVSFELPVLCVCGGGLGKGQQRGVIWCDTNARRVMLQKKRHVDDNSWTESEEGERKEGEKEERERDQKDDENADEVRVDKKWIRTDSSGEENHSVLK</sequence>